<gene>
    <name evidence="14" type="primary">LOC101854281</name>
</gene>
<feature type="region of interest" description="Disordered" evidence="9">
    <location>
        <begin position="1347"/>
        <end position="1385"/>
    </location>
</feature>
<dbReference type="PROSITE" id="PS50259">
    <property type="entry name" value="G_PROTEIN_RECEP_F3_4"/>
    <property type="match status" value="1"/>
</dbReference>
<dbReference type="Gene3D" id="3.40.50.2300">
    <property type="match status" value="2"/>
</dbReference>
<keyword evidence="3 10" id="KW-1133">Transmembrane helix</keyword>
<dbReference type="CDD" id="cd06366">
    <property type="entry name" value="PBP1_GABAb_receptor"/>
    <property type="match status" value="1"/>
</dbReference>
<feature type="region of interest" description="Disordered" evidence="9">
    <location>
        <begin position="1787"/>
        <end position="1806"/>
    </location>
</feature>
<proteinExistence type="predicted"/>
<feature type="compositionally biased region" description="Basic residues" evidence="9">
    <location>
        <begin position="192"/>
        <end position="207"/>
    </location>
</feature>
<dbReference type="Pfam" id="PF01094">
    <property type="entry name" value="ANF_receptor"/>
    <property type="match status" value="1"/>
</dbReference>
<feature type="region of interest" description="Disordered" evidence="9">
    <location>
        <begin position="1302"/>
        <end position="1321"/>
    </location>
</feature>
<dbReference type="Proteomes" id="UP000694888">
    <property type="component" value="Unplaced"/>
</dbReference>
<feature type="chain" id="PRO_5045351435" evidence="11">
    <location>
        <begin position="25"/>
        <end position="2062"/>
    </location>
</feature>
<feature type="region of interest" description="Disordered" evidence="9">
    <location>
        <begin position="1731"/>
        <end position="1752"/>
    </location>
</feature>
<feature type="region of interest" description="Disordered" evidence="9">
    <location>
        <begin position="1445"/>
        <end position="1492"/>
    </location>
</feature>
<feature type="transmembrane region" description="Helical" evidence="10">
    <location>
        <begin position="1105"/>
        <end position="1127"/>
    </location>
</feature>
<name>A0ABM1W0D3_APLCA</name>
<reference evidence="14" key="1">
    <citation type="submission" date="2025-08" db="UniProtKB">
        <authorList>
            <consortium name="RefSeq"/>
        </authorList>
    </citation>
    <scope>IDENTIFICATION</scope>
</reference>
<evidence type="ECO:0000256" key="6">
    <source>
        <dbReference type="ARBA" id="ARBA00023170"/>
    </source>
</evidence>
<feature type="transmembrane region" description="Helical" evidence="10">
    <location>
        <begin position="900"/>
        <end position="920"/>
    </location>
</feature>
<dbReference type="PANTHER" id="PTHR10519">
    <property type="entry name" value="GABA-B RECEPTOR"/>
    <property type="match status" value="1"/>
</dbReference>
<evidence type="ECO:0000256" key="11">
    <source>
        <dbReference type="SAM" id="SignalP"/>
    </source>
</evidence>
<keyword evidence="8" id="KW-0807">Transducer</keyword>
<feature type="region of interest" description="Disordered" evidence="9">
    <location>
        <begin position="182"/>
        <end position="238"/>
    </location>
</feature>
<dbReference type="InterPro" id="IPR028082">
    <property type="entry name" value="Peripla_BP_I"/>
</dbReference>
<dbReference type="PRINTS" id="PR01176">
    <property type="entry name" value="GABABRECEPTR"/>
</dbReference>
<feature type="compositionally biased region" description="Basic and acidic residues" evidence="9">
    <location>
        <begin position="1828"/>
        <end position="1837"/>
    </location>
</feature>
<feature type="region of interest" description="Disordered" evidence="9">
    <location>
        <begin position="1824"/>
        <end position="1946"/>
    </location>
</feature>
<feature type="compositionally biased region" description="Acidic residues" evidence="9">
    <location>
        <begin position="1586"/>
        <end position="1601"/>
    </location>
</feature>
<dbReference type="InterPro" id="IPR017978">
    <property type="entry name" value="GPCR_3_C"/>
</dbReference>
<feature type="transmembrane region" description="Helical" evidence="10">
    <location>
        <begin position="981"/>
        <end position="1004"/>
    </location>
</feature>
<feature type="domain" description="G-protein coupled receptors family 3 profile" evidence="12">
    <location>
        <begin position="871"/>
        <end position="1134"/>
    </location>
</feature>
<feature type="transmembrane region" description="Helical" evidence="10">
    <location>
        <begin position="1082"/>
        <end position="1099"/>
    </location>
</feature>
<evidence type="ECO:0000256" key="3">
    <source>
        <dbReference type="ARBA" id="ARBA00022989"/>
    </source>
</evidence>
<evidence type="ECO:0000256" key="5">
    <source>
        <dbReference type="ARBA" id="ARBA00023136"/>
    </source>
</evidence>
<evidence type="ECO:0000256" key="9">
    <source>
        <dbReference type="SAM" id="MobiDB-lite"/>
    </source>
</evidence>
<feature type="compositionally biased region" description="Low complexity" evidence="9">
    <location>
        <begin position="1897"/>
        <end position="1912"/>
    </location>
</feature>
<evidence type="ECO:0000256" key="1">
    <source>
        <dbReference type="ARBA" id="ARBA00004141"/>
    </source>
</evidence>
<keyword evidence="11" id="KW-0732">Signal</keyword>
<evidence type="ECO:0000256" key="4">
    <source>
        <dbReference type="ARBA" id="ARBA00023040"/>
    </source>
</evidence>
<accession>A0ABM1W0D3</accession>
<dbReference type="RefSeq" id="XP_035828126.1">
    <property type="nucleotide sequence ID" value="XM_035972233.1"/>
</dbReference>
<feature type="signal peptide" evidence="11">
    <location>
        <begin position="1"/>
        <end position="24"/>
    </location>
</feature>
<feature type="compositionally biased region" description="Low complexity" evidence="9">
    <location>
        <begin position="1839"/>
        <end position="1851"/>
    </location>
</feature>
<organism evidence="13 14">
    <name type="scientific">Aplysia californica</name>
    <name type="common">California sea hare</name>
    <dbReference type="NCBI Taxonomy" id="6500"/>
    <lineage>
        <taxon>Eukaryota</taxon>
        <taxon>Metazoa</taxon>
        <taxon>Spiralia</taxon>
        <taxon>Lophotrochozoa</taxon>
        <taxon>Mollusca</taxon>
        <taxon>Gastropoda</taxon>
        <taxon>Heterobranchia</taxon>
        <taxon>Euthyneura</taxon>
        <taxon>Tectipleura</taxon>
        <taxon>Aplysiida</taxon>
        <taxon>Aplysioidea</taxon>
        <taxon>Aplysiidae</taxon>
        <taxon>Aplysia</taxon>
    </lineage>
</organism>
<dbReference type="SUPFAM" id="SSF53822">
    <property type="entry name" value="Periplasmic binding protein-like I"/>
    <property type="match status" value="1"/>
</dbReference>
<feature type="region of interest" description="Disordered" evidence="9">
    <location>
        <begin position="286"/>
        <end position="334"/>
    </location>
</feature>
<feature type="region of interest" description="Disordered" evidence="9">
    <location>
        <begin position="2011"/>
        <end position="2034"/>
    </location>
</feature>
<feature type="transmembrane region" description="Helical" evidence="10">
    <location>
        <begin position="864"/>
        <end position="888"/>
    </location>
</feature>
<sequence>MATWHGCLLLTLVFLVLSCPSLRGLRNEGVVRVVRTALVPYVNTTWTRRNTKLGTLYKSLDSSARINYVGSSLNVKNSTHFIRLLIIASTISSNVRSQSHHDNSNRLRKSSVSTFLDKSIPIDKYSRKPESKTVINWFNYAIDSPKKSRKLDTLKDFIHASTASGNLKALFLGGPFRSLPDLTSKSGNSSRQPHRKHKGAKQYKNHSLKWAPLIHRQNHTPPTPQTTYTNPSEIVNGNLSLGDIRQNSIQTNRSAAGKTSGYHHFRLLSPSGELEPELDFSSLSSSQFSEQSRIPRKNAFPVRDAQRLRYRRSPSSVIDKAGSKNSSPDLPNVTRASGSFSTFSTSSTIIPPTTSRSINITEDVTNNEASYERDANDFTSGLKGQEHNGSVTADYGVVVKRFEQTTSWPPDYKGFFDDSLWAENEKSVSRKTLKIGGLFELNGKKYGGNGYSELDAALLAVSHINDLEVIPGYNLDLVYNDSMCDPGVGTDAFFDFIYRKSKDSSLVMVMGSACTEVTKTIAEIVPYWNLLLISYAAKSAALSEREKYRTFFRLALGDSALNPARRMLVKHFQWNKVAALYEDLETLSLAFNGINEDFSAHGIVIKSSASFKDAQLEVPVKLKELRDLDVRIILAGFMEPAARQVFCEAYKQGMYGARYVWILVGGFKHQWWRETLDTDCTPAQLATAVEGAFSVFSLDGLLDGGKSVANLTSTEFLEAYFKSNGSRPLSMYAASTYDTVWTIALTIQETLRRWGANGTAAPPFHQLSYENMGSVKETFISTMENLEFPGVSGPVSFKGSDREGIAVVYQVQGGNFTPVAMHQPTRAFLDFDCDSCHNIFWQGGRVPKDEKVVLLRLKTIEVSVVYTATGLCVGGVVLAVFFLAYNLYHRRLKFIKLSSPMLNNVAVIGCILVYTGVILLGLDDRVLTDYIFPIVCSGRAFFLAAGFSLAFGAMFAKTFRVHQIFTRAHHGLVKSKLIQDTHLLVIIGVLLAVDSALVFVWVIVDPMSRHVSNTTTEVSADDEDLIFQDQLTTCRSEHLQKWLGAFYAYKGLLLVFGVYMAWETRHVKIPALNDSQYIGLNVYNVVIMSVSVVVISNILSSQPTLAYTMEAFFMFLSTTVTLCLLFVPKIYAIVTSGGNPVIASTGILVDQTNCRRFVFDDRKEIYYRGEVQNRVYKRELVELDQKLVRLERLLELPLQPYPRLTEELLYLLPESKVDGTPPCHRRYKWELERCNSISDGGEGVTFDVSENEDILMDMAFTSGGLLRPSNSISKRHSVENSRPAVRTFQKLTRSFSIGGASGSWNKKKGRDVCSGASKLPSSVSDSNWLTNHRMICEFEMDGYRTSGGDVWGTRRKRTSDRKEKQDGGLKNECGSSDNHQRPNKRYSDDLTYLQKETVFNFPMSATNRGNTASIPMLDKITQTSGESGPEKLAQNGLERVRKTTHCHSAQSITAGEKGNRRGEMNSLRNMDGDTFSFNSQSNSRGDSCAEKGHTENKTLNTVDVAEYGGGYGKIGVANEKGVSKEHSFVNNRGVVETRKSSGDNTVADLYNANDGSETSQAKSPTGFNSKVGRLFAVHRLQVITVDDDSSASNNENDDDDENVHNSETMNTEASCLLRNSSSSDNTLNGKDSEGDLLCPFEKSLNCPHRPQVPSGGKSNDTVRKENVPNGDGNVCAHFVPAFERMSVFERPSSDSELLNEVPPPFFHHHHKRSLVLPHHDADVHTPLLATEESADSASHHHHHHHRDIVPQHFQPRLRSISTSERPAFNNTVGDNSALHLCGDWIEPGHRSGDSSPEQLNPAPPHSTCLNPFFVHYDPRTSASSDSVFLHDDPREDNDSLPSATSPLLPSTHRSQFSSTLDKPVTCRSSSSRAIPSQAAPPISPPERTSYRHGLLASLLQSSPPSSSSSPPLCCSPPSSPQKKLLPQPSSPSSSLSSTSSSKLSYFQSRENATKMRQVHPSEGTVSSLPLSYMMPPSTKVGSLDSLFVEEEGASPSLPSGAITILKGTSTISNAHYGKPSKTNKSNAESEKKKRIKKLQDDLIRIQRELEDLTQPETDVSEV</sequence>
<evidence type="ECO:0000313" key="13">
    <source>
        <dbReference type="Proteomes" id="UP000694888"/>
    </source>
</evidence>
<keyword evidence="2 10" id="KW-0812">Transmembrane</keyword>
<dbReference type="CDD" id="cd15047">
    <property type="entry name" value="7tmC_GABA-B-like"/>
    <property type="match status" value="1"/>
</dbReference>
<feature type="region of interest" description="Disordered" evidence="9">
    <location>
        <begin position="1644"/>
        <end position="1667"/>
    </location>
</feature>
<evidence type="ECO:0000256" key="2">
    <source>
        <dbReference type="ARBA" id="ARBA00022692"/>
    </source>
</evidence>
<dbReference type="Pfam" id="PF00003">
    <property type="entry name" value="7tm_3"/>
    <property type="match status" value="1"/>
</dbReference>
<keyword evidence="6" id="KW-0675">Receptor</keyword>
<dbReference type="InterPro" id="IPR002455">
    <property type="entry name" value="GPCR3_GABA-B"/>
</dbReference>
<feature type="compositionally biased region" description="Polar residues" evidence="9">
    <location>
        <begin position="1475"/>
        <end position="1485"/>
    </location>
</feature>
<feature type="transmembrane region" description="Helical" evidence="10">
    <location>
        <begin position="1042"/>
        <end position="1062"/>
    </location>
</feature>
<keyword evidence="7" id="KW-0325">Glycoprotein</keyword>
<dbReference type="PRINTS" id="PR01177">
    <property type="entry name" value="GABAB1RECPTR"/>
</dbReference>
<evidence type="ECO:0000259" key="12">
    <source>
        <dbReference type="PROSITE" id="PS50259"/>
    </source>
</evidence>
<feature type="compositionally biased region" description="Low complexity" evidence="9">
    <location>
        <begin position="1920"/>
        <end position="1944"/>
    </location>
</feature>
<evidence type="ECO:0000256" key="7">
    <source>
        <dbReference type="ARBA" id="ARBA00023180"/>
    </source>
</evidence>
<evidence type="ECO:0000313" key="14">
    <source>
        <dbReference type="RefSeq" id="XP_035828126.1"/>
    </source>
</evidence>
<evidence type="ECO:0000256" key="10">
    <source>
        <dbReference type="SAM" id="Phobius"/>
    </source>
</evidence>
<dbReference type="PANTHER" id="PTHR10519:SF46">
    <property type="entry name" value="METABOTROPIC GABA-B RECEPTOR SUBTYPE 3, ISOFORM A"/>
    <property type="match status" value="1"/>
</dbReference>
<feature type="compositionally biased region" description="Low complexity" evidence="9">
    <location>
        <begin position="1867"/>
        <end position="1880"/>
    </location>
</feature>
<protein>
    <submittedName>
        <fullName evidence="14">Uncharacterized protein LOC101854281</fullName>
    </submittedName>
</protein>
<dbReference type="GeneID" id="101854281"/>
<keyword evidence="4" id="KW-0297">G-protein coupled receptor</keyword>
<feature type="region of interest" description="Disordered" evidence="9">
    <location>
        <begin position="1586"/>
        <end position="1605"/>
    </location>
</feature>
<keyword evidence="13" id="KW-1185">Reference proteome</keyword>
<evidence type="ECO:0000256" key="8">
    <source>
        <dbReference type="ARBA" id="ARBA00023224"/>
    </source>
</evidence>
<dbReference type="InterPro" id="IPR001828">
    <property type="entry name" value="ANF_lig-bd_rcpt"/>
</dbReference>
<feature type="compositionally biased region" description="Basic and acidic residues" evidence="9">
    <location>
        <begin position="1360"/>
        <end position="1369"/>
    </location>
</feature>
<feature type="compositionally biased region" description="Polar residues" evidence="9">
    <location>
        <begin position="182"/>
        <end position="191"/>
    </location>
</feature>
<comment type="subcellular location">
    <subcellularLocation>
        <location evidence="1">Membrane</location>
        <topology evidence="1">Multi-pass membrane protein</topology>
    </subcellularLocation>
</comment>
<keyword evidence="5 10" id="KW-0472">Membrane</keyword>